<dbReference type="OrthoDB" id="2802411at2759"/>
<keyword evidence="4 6" id="KW-1133">Transmembrane helix</keyword>
<dbReference type="PROSITE" id="PS51257">
    <property type="entry name" value="PROKAR_LIPOPROTEIN"/>
    <property type="match status" value="1"/>
</dbReference>
<organism evidence="7 8">
    <name type="scientific">Mycena indigotica</name>
    <dbReference type="NCBI Taxonomy" id="2126181"/>
    <lineage>
        <taxon>Eukaryota</taxon>
        <taxon>Fungi</taxon>
        <taxon>Dikarya</taxon>
        <taxon>Basidiomycota</taxon>
        <taxon>Agaricomycotina</taxon>
        <taxon>Agaricomycetes</taxon>
        <taxon>Agaricomycetidae</taxon>
        <taxon>Agaricales</taxon>
        <taxon>Marasmiineae</taxon>
        <taxon>Mycenaceae</taxon>
        <taxon>Mycena</taxon>
    </lineage>
</organism>
<name>A0A8H6S0G5_9AGAR</name>
<dbReference type="InterPro" id="IPR000612">
    <property type="entry name" value="PMP3"/>
</dbReference>
<dbReference type="GeneID" id="59352654"/>
<comment type="caution">
    <text evidence="7">The sequence shown here is derived from an EMBL/GenBank/DDBJ whole genome shotgun (WGS) entry which is preliminary data.</text>
</comment>
<protein>
    <submittedName>
        <fullName evidence="7">Cupin-5 domain-containing protein</fullName>
    </submittedName>
</protein>
<dbReference type="PANTHER" id="PTHR21659:SF40">
    <property type="entry name" value="PHOSPHATIDYLSERINE DECARBOXYLASE"/>
    <property type="match status" value="1"/>
</dbReference>
<proteinExistence type="inferred from homology"/>
<keyword evidence="3 6" id="KW-0812">Transmembrane</keyword>
<evidence type="ECO:0000313" key="7">
    <source>
        <dbReference type="EMBL" id="KAF7289965.1"/>
    </source>
</evidence>
<comment type="subcellular location">
    <subcellularLocation>
        <location evidence="1">Membrane</location>
    </subcellularLocation>
</comment>
<gene>
    <name evidence="7" type="ORF">MIND_01371800</name>
</gene>
<evidence type="ECO:0000256" key="6">
    <source>
        <dbReference type="SAM" id="Phobius"/>
    </source>
</evidence>
<evidence type="ECO:0000313" key="8">
    <source>
        <dbReference type="Proteomes" id="UP000636479"/>
    </source>
</evidence>
<comment type="similarity">
    <text evidence="2">Belongs to the UPF0057 (PMP3) family.</text>
</comment>
<dbReference type="Pfam" id="PF01679">
    <property type="entry name" value="Pmp3"/>
    <property type="match status" value="1"/>
</dbReference>
<sequence length="95" mass="10353">MKSSDILLIVIAVLFPPVSTFFICGCGIDLVIGILLSILGYIPGLIHSLWLIFRKMEAEERFGQDAFVYIGYGNFEQAVQSSPPPGYGATANNQV</sequence>
<dbReference type="GO" id="GO:0016020">
    <property type="term" value="C:membrane"/>
    <property type="evidence" value="ECO:0007669"/>
    <property type="project" value="UniProtKB-SubCell"/>
</dbReference>
<evidence type="ECO:0000256" key="5">
    <source>
        <dbReference type="ARBA" id="ARBA00023136"/>
    </source>
</evidence>
<reference evidence="7" key="1">
    <citation type="submission" date="2020-05" db="EMBL/GenBank/DDBJ databases">
        <title>Mycena genomes resolve the evolution of fungal bioluminescence.</title>
        <authorList>
            <person name="Tsai I.J."/>
        </authorList>
    </citation>
    <scope>NUCLEOTIDE SEQUENCE</scope>
    <source>
        <strain evidence="7">171206Taipei</strain>
    </source>
</reference>
<keyword evidence="5 6" id="KW-0472">Membrane</keyword>
<dbReference type="PANTHER" id="PTHR21659">
    <property type="entry name" value="HYDROPHOBIC PROTEIN RCI2 LOW TEMPERATURE AND SALT RESPONSIVE PROTEIN LTI6 -RELATED"/>
    <property type="match status" value="1"/>
</dbReference>
<keyword evidence="8" id="KW-1185">Reference proteome</keyword>
<evidence type="ECO:0000256" key="1">
    <source>
        <dbReference type="ARBA" id="ARBA00004370"/>
    </source>
</evidence>
<evidence type="ECO:0000256" key="4">
    <source>
        <dbReference type="ARBA" id="ARBA00022989"/>
    </source>
</evidence>
<accession>A0A8H6S0G5</accession>
<feature type="transmembrane region" description="Helical" evidence="6">
    <location>
        <begin position="30"/>
        <end position="53"/>
    </location>
</feature>
<dbReference type="EMBL" id="JACAZF010000016">
    <property type="protein sequence ID" value="KAF7289965.1"/>
    <property type="molecule type" value="Genomic_DNA"/>
</dbReference>
<dbReference type="RefSeq" id="XP_037213694.1">
    <property type="nucleotide sequence ID" value="XM_037370138.1"/>
</dbReference>
<dbReference type="AlphaFoldDB" id="A0A8H6S0G5"/>
<evidence type="ECO:0000256" key="3">
    <source>
        <dbReference type="ARBA" id="ARBA00022692"/>
    </source>
</evidence>
<dbReference type="Proteomes" id="UP000636479">
    <property type="component" value="Unassembled WGS sequence"/>
</dbReference>
<evidence type="ECO:0000256" key="2">
    <source>
        <dbReference type="ARBA" id="ARBA00009530"/>
    </source>
</evidence>